<dbReference type="CDD" id="cd06587">
    <property type="entry name" value="VOC"/>
    <property type="match status" value="1"/>
</dbReference>
<sequence>MKLQVEGVSELVLEVQSMERAVSFWSDKLGFPIVDQWSYNNGQFDTSGAGSVWATWLYVGGNTRLGLWLPRNFSEEQLKTRQSPISEWKNGLYDEGGIHVHFALYIKPELFEGTVSLMKSMDIDLLVSVKENHEGSNLYFKDTEGNIVEFYTKNMRKEYGRHIGGRS</sequence>
<protein>
    <submittedName>
        <fullName evidence="2">Catechol-2,3-dioxygenase</fullName>
    </submittedName>
</protein>
<organism evidence="2 3">
    <name type="scientific">Paenibacillus eucommiae</name>
    <dbReference type="NCBI Taxonomy" id="1355755"/>
    <lineage>
        <taxon>Bacteria</taxon>
        <taxon>Bacillati</taxon>
        <taxon>Bacillota</taxon>
        <taxon>Bacilli</taxon>
        <taxon>Bacillales</taxon>
        <taxon>Paenibacillaceae</taxon>
        <taxon>Paenibacillus</taxon>
    </lineage>
</organism>
<dbReference type="SUPFAM" id="SSF54593">
    <property type="entry name" value="Glyoxalase/Bleomycin resistance protein/Dihydroxybiphenyl dioxygenase"/>
    <property type="match status" value="1"/>
</dbReference>
<evidence type="ECO:0000313" key="3">
    <source>
        <dbReference type="Proteomes" id="UP001519287"/>
    </source>
</evidence>
<keyword evidence="3" id="KW-1185">Reference proteome</keyword>
<proteinExistence type="predicted"/>
<dbReference type="RefSeq" id="WP_209976248.1">
    <property type="nucleotide sequence ID" value="NZ_JAGGLB010000025.1"/>
</dbReference>
<dbReference type="InterPro" id="IPR037523">
    <property type="entry name" value="VOC_core"/>
</dbReference>
<dbReference type="Pfam" id="PF00903">
    <property type="entry name" value="Glyoxalase"/>
    <property type="match status" value="1"/>
</dbReference>
<gene>
    <name evidence="2" type="ORF">J2Z66_006050</name>
</gene>
<dbReference type="Gene3D" id="3.10.180.10">
    <property type="entry name" value="2,3-Dihydroxybiphenyl 1,2-Dioxygenase, domain 1"/>
    <property type="match status" value="1"/>
</dbReference>
<comment type="caution">
    <text evidence="2">The sequence shown here is derived from an EMBL/GenBank/DDBJ whole genome shotgun (WGS) entry which is preliminary data.</text>
</comment>
<evidence type="ECO:0000259" key="1">
    <source>
        <dbReference type="PROSITE" id="PS51819"/>
    </source>
</evidence>
<dbReference type="InterPro" id="IPR029068">
    <property type="entry name" value="Glyas_Bleomycin-R_OHBP_Dase"/>
</dbReference>
<accession>A0ABS4J3J2</accession>
<dbReference type="EMBL" id="JAGGLB010000025">
    <property type="protein sequence ID" value="MBP1994414.1"/>
    <property type="molecule type" value="Genomic_DNA"/>
</dbReference>
<dbReference type="Proteomes" id="UP001519287">
    <property type="component" value="Unassembled WGS sequence"/>
</dbReference>
<feature type="domain" description="VOC" evidence="1">
    <location>
        <begin position="7"/>
        <end position="153"/>
    </location>
</feature>
<evidence type="ECO:0000313" key="2">
    <source>
        <dbReference type="EMBL" id="MBP1994414.1"/>
    </source>
</evidence>
<dbReference type="InterPro" id="IPR004360">
    <property type="entry name" value="Glyas_Fos-R_dOase_dom"/>
</dbReference>
<dbReference type="PROSITE" id="PS51819">
    <property type="entry name" value="VOC"/>
    <property type="match status" value="1"/>
</dbReference>
<reference evidence="2 3" key="1">
    <citation type="submission" date="2021-03" db="EMBL/GenBank/DDBJ databases">
        <title>Genomic Encyclopedia of Type Strains, Phase IV (KMG-IV): sequencing the most valuable type-strain genomes for metagenomic binning, comparative biology and taxonomic classification.</title>
        <authorList>
            <person name="Goeker M."/>
        </authorList>
    </citation>
    <scope>NUCLEOTIDE SEQUENCE [LARGE SCALE GENOMIC DNA]</scope>
    <source>
        <strain evidence="2 3">DSM 26048</strain>
    </source>
</reference>
<name>A0ABS4J3J2_9BACL</name>